<feature type="domain" description="C2H2-type" evidence="11">
    <location>
        <begin position="218"/>
        <end position="246"/>
    </location>
</feature>
<evidence type="ECO:0000256" key="1">
    <source>
        <dbReference type="ARBA" id="ARBA00004123"/>
    </source>
</evidence>
<dbReference type="EMBL" id="OW240913">
    <property type="protein sequence ID" value="CAH2245382.1"/>
    <property type="molecule type" value="Genomic_DNA"/>
</dbReference>
<dbReference type="Proteomes" id="UP001295444">
    <property type="component" value="Chromosome 02"/>
</dbReference>
<evidence type="ECO:0000256" key="9">
    <source>
        <dbReference type="ARBA" id="ARBA00023242"/>
    </source>
</evidence>
<reference evidence="12" key="1">
    <citation type="submission" date="2022-03" db="EMBL/GenBank/DDBJ databases">
        <authorList>
            <person name="Alioto T."/>
            <person name="Alioto T."/>
            <person name="Gomez Garrido J."/>
        </authorList>
    </citation>
    <scope>NUCLEOTIDE SEQUENCE</scope>
</reference>
<keyword evidence="4" id="KW-0677">Repeat</keyword>
<keyword evidence="13" id="KW-1185">Reference proteome</keyword>
<dbReference type="GO" id="GO:0005634">
    <property type="term" value="C:nucleus"/>
    <property type="evidence" value="ECO:0007669"/>
    <property type="project" value="UniProtKB-SubCell"/>
</dbReference>
<evidence type="ECO:0000313" key="13">
    <source>
        <dbReference type="Proteomes" id="UP001295444"/>
    </source>
</evidence>
<dbReference type="PROSITE" id="PS00028">
    <property type="entry name" value="ZINC_FINGER_C2H2_1"/>
    <property type="match status" value="5"/>
</dbReference>
<dbReference type="Pfam" id="PF00096">
    <property type="entry name" value="zf-C2H2"/>
    <property type="match status" value="4"/>
</dbReference>
<feature type="domain" description="C2H2-type" evidence="11">
    <location>
        <begin position="190"/>
        <end position="217"/>
    </location>
</feature>
<dbReference type="FunFam" id="3.30.160.60:FF:000358">
    <property type="entry name" value="zinc finger protein 24"/>
    <property type="match status" value="1"/>
</dbReference>
<proteinExistence type="inferred from homology"/>
<dbReference type="SMART" id="SM00355">
    <property type="entry name" value="ZnF_C2H2"/>
    <property type="match status" value="5"/>
</dbReference>
<comment type="similarity">
    <text evidence="2">Belongs to the krueppel C2H2-type zinc-finger protein family.</text>
</comment>
<dbReference type="InterPro" id="IPR036236">
    <property type="entry name" value="Znf_C2H2_sf"/>
</dbReference>
<dbReference type="GO" id="GO:0008270">
    <property type="term" value="F:zinc ion binding"/>
    <property type="evidence" value="ECO:0007669"/>
    <property type="project" value="UniProtKB-KW"/>
</dbReference>
<feature type="domain" description="C2H2-type" evidence="11">
    <location>
        <begin position="247"/>
        <end position="281"/>
    </location>
</feature>
<protein>
    <submittedName>
        <fullName evidence="12">Zinc finger 120-like</fullName>
    </submittedName>
</protein>
<organism evidence="12 13">
    <name type="scientific">Pelobates cultripes</name>
    <name type="common">Western spadefoot toad</name>
    <dbReference type="NCBI Taxonomy" id="61616"/>
    <lineage>
        <taxon>Eukaryota</taxon>
        <taxon>Metazoa</taxon>
        <taxon>Chordata</taxon>
        <taxon>Craniata</taxon>
        <taxon>Vertebrata</taxon>
        <taxon>Euteleostomi</taxon>
        <taxon>Amphibia</taxon>
        <taxon>Batrachia</taxon>
        <taxon>Anura</taxon>
        <taxon>Pelobatoidea</taxon>
        <taxon>Pelobatidae</taxon>
        <taxon>Pelobates</taxon>
    </lineage>
</organism>
<keyword evidence="6" id="KW-0862">Zinc</keyword>
<dbReference type="SUPFAM" id="SSF57667">
    <property type="entry name" value="beta-beta-alpha zinc fingers"/>
    <property type="match status" value="3"/>
</dbReference>
<dbReference type="GO" id="GO:0000981">
    <property type="term" value="F:DNA-binding transcription factor activity, RNA polymerase II-specific"/>
    <property type="evidence" value="ECO:0007669"/>
    <property type="project" value="TreeGrafter"/>
</dbReference>
<keyword evidence="9" id="KW-0539">Nucleus</keyword>
<dbReference type="FunFam" id="3.30.160.60:FF:000495">
    <property type="entry name" value="zinc finger protein 668"/>
    <property type="match status" value="1"/>
</dbReference>
<evidence type="ECO:0000256" key="3">
    <source>
        <dbReference type="ARBA" id="ARBA00022723"/>
    </source>
</evidence>
<feature type="domain" description="C2H2-type" evidence="11">
    <location>
        <begin position="134"/>
        <end position="161"/>
    </location>
</feature>
<keyword evidence="7" id="KW-0805">Transcription regulation</keyword>
<name>A0AAD1R9T4_PELCU</name>
<dbReference type="PANTHER" id="PTHR24394">
    <property type="entry name" value="ZINC FINGER PROTEIN"/>
    <property type="match status" value="1"/>
</dbReference>
<evidence type="ECO:0000256" key="8">
    <source>
        <dbReference type="ARBA" id="ARBA00023163"/>
    </source>
</evidence>
<comment type="subcellular location">
    <subcellularLocation>
        <location evidence="1">Nucleus</location>
    </subcellularLocation>
</comment>
<evidence type="ECO:0000313" key="12">
    <source>
        <dbReference type="EMBL" id="CAH2245382.1"/>
    </source>
</evidence>
<keyword evidence="5 10" id="KW-0863">Zinc-finger</keyword>
<dbReference type="AlphaFoldDB" id="A0AAD1R9T4"/>
<evidence type="ECO:0000256" key="5">
    <source>
        <dbReference type="ARBA" id="ARBA00022771"/>
    </source>
</evidence>
<evidence type="ECO:0000256" key="2">
    <source>
        <dbReference type="ARBA" id="ARBA00006991"/>
    </source>
</evidence>
<dbReference type="PANTHER" id="PTHR24394:SF29">
    <property type="entry name" value="MYONEURIN"/>
    <property type="match status" value="1"/>
</dbReference>
<evidence type="ECO:0000259" key="11">
    <source>
        <dbReference type="PROSITE" id="PS50157"/>
    </source>
</evidence>
<gene>
    <name evidence="12" type="ORF">PECUL_23A005021</name>
</gene>
<keyword evidence="3" id="KW-0479">Metal-binding</keyword>
<evidence type="ECO:0000256" key="4">
    <source>
        <dbReference type="ARBA" id="ARBA00022737"/>
    </source>
</evidence>
<evidence type="ECO:0000256" key="10">
    <source>
        <dbReference type="PROSITE-ProRule" id="PRU00042"/>
    </source>
</evidence>
<dbReference type="FunFam" id="3.30.160.60:FF:001182">
    <property type="entry name" value="Zinc finger, C2H2 type"/>
    <property type="match status" value="1"/>
</dbReference>
<accession>A0AAD1R9T4</accession>
<feature type="domain" description="C2H2-type" evidence="11">
    <location>
        <begin position="162"/>
        <end position="189"/>
    </location>
</feature>
<dbReference type="InterPro" id="IPR013087">
    <property type="entry name" value="Znf_C2H2_type"/>
</dbReference>
<dbReference type="FunFam" id="3.30.160.60:FF:000281">
    <property type="entry name" value="Zinc finger protein 558 isoform X1"/>
    <property type="match status" value="1"/>
</dbReference>
<dbReference type="Gene3D" id="3.30.160.60">
    <property type="entry name" value="Classic Zinc Finger"/>
    <property type="match status" value="5"/>
</dbReference>
<dbReference type="PROSITE" id="PS50157">
    <property type="entry name" value="ZINC_FINGER_C2H2_2"/>
    <property type="match status" value="5"/>
</dbReference>
<evidence type="ECO:0000256" key="6">
    <source>
        <dbReference type="ARBA" id="ARBA00022833"/>
    </source>
</evidence>
<evidence type="ECO:0000256" key="7">
    <source>
        <dbReference type="ARBA" id="ARBA00023015"/>
    </source>
</evidence>
<sequence length="294" mass="33509">MCRIPILMDNPPVPSPAAPQYYQRKVDTDNEFISLWAHVNNLPRLAVLASSNKAVHSEHTAPSKTAEHARPIPDFVMGSLLRYFEEEKYVQKNGSSFPGVHLLPNVLPAGWGLPALTGSKPGRLLNNTGTVKQYKCAHCAKSFIRSTQLKEHMRTHTGERPYQCLKCPKSFSRSTQLRDHQRTHTGERPYRCNQCGKTFTHSSNLIHHRRTHTGERPYKCNLCPKSFSQNSDLNRHQRTHLTGNRPHQCTRCHQLFIYKSQLRMHSRVHLVEDILHGGEREVCGSESARSAQPL</sequence>
<keyword evidence="8" id="KW-0804">Transcription</keyword>